<dbReference type="Proteomes" id="UP000320531">
    <property type="component" value="Unassembled WGS sequence"/>
</dbReference>
<name>A0A558GK22_9CORY</name>
<dbReference type="EMBL" id="VMTY01000007">
    <property type="protein sequence ID" value="TVU57237.1"/>
    <property type="molecule type" value="Genomic_DNA"/>
</dbReference>
<organism evidence="3 4">
    <name type="scientific">Corynebacterium aurimucosum</name>
    <dbReference type="NCBI Taxonomy" id="169292"/>
    <lineage>
        <taxon>Bacteria</taxon>
        <taxon>Bacillati</taxon>
        <taxon>Actinomycetota</taxon>
        <taxon>Actinomycetes</taxon>
        <taxon>Mycobacteriales</taxon>
        <taxon>Corynebacteriaceae</taxon>
        <taxon>Corynebacterium</taxon>
    </lineage>
</organism>
<comment type="caution">
    <text evidence="3">The sequence shown here is derived from an EMBL/GenBank/DDBJ whole genome shotgun (WGS) entry which is preliminary data.</text>
</comment>
<dbReference type="AlphaFoldDB" id="A0A558GK22"/>
<keyword evidence="2" id="KW-0472">Membrane</keyword>
<reference evidence="3 4" key="1">
    <citation type="submission" date="2019-07" db="EMBL/GenBank/DDBJ databases">
        <title>Draft genome of C. aurimucosum strain 14-2523.</title>
        <authorList>
            <person name="Pacheco L.G.C."/>
            <person name="Aguiar E.R.G.R."/>
            <person name="Navas J."/>
            <person name="Santos C.S."/>
            <person name="Rocha D.J.P.G."/>
        </authorList>
    </citation>
    <scope>NUCLEOTIDE SEQUENCE [LARGE SCALE GENOMIC DNA]</scope>
    <source>
        <strain evidence="3 4">14-2523</strain>
    </source>
</reference>
<evidence type="ECO:0000256" key="1">
    <source>
        <dbReference type="SAM" id="MobiDB-lite"/>
    </source>
</evidence>
<accession>A0A558GK22</accession>
<gene>
    <name evidence="3" type="ORF">FQK23_03225</name>
</gene>
<keyword evidence="2" id="KW-0812">Transmembrane</keyword>
<evidence type="ECO:0000313" key="4">
    <source>
        <dbReference type="Proteomes" id="UP000320531"/>
    </source>
</evidence>
<keyword evidence="2" id="KW-1133">Transmembrane helix</keyword>
<feature type="compositionally biased region" description="Low complexity" evidence="1">
    <location>
        <begin position="204"/>
        <end position="238"/>
    </location>
</feature>
<feature type="region of interest" description="Disordered" evidence="1">
    <location>
        <begin position="310"/>
        <end position="331"/>
    </location>
</feature>
<sequence>MTTTHALRTPTTAPETTLVITVLDAATIYEGPETIYRYDLPGTGIAEGWALEAVLDQAEKVCGAEWPDISVDVVADPSGTEVSVEAVSILRRQLAGAGATVQEPEPLPPSVSVAASAAPSSSRLVVGTQHEDLGDEDAATAELSRPVRRGRSHRAAESRWSALLGGIDPFYIAIAVMVLVVAGVSWWAVGRKDAAVAASTPDQTAEGASAASGTSGTASNPDTEAQPEGPAEGAGAEETGSRQLRPGQQAIDVEGMSLVLPQGFRTSVEDGLVTAAGEDPNLRILLAADPLFNVPVDALFTEIKEQIESDPALRDPVEDSGRLTYTEDPGDGSRVTWMMWEDKGHQMSVGCHTKFEPNVVQKAACRMAAESLVKKD</sequence>
<feature type="transmembrane region" description="Helical" evidence="2">
    <location>
        <begin position="169"/>
        <end position="189"/>
    </location>
</feature>
<feature type="compositionally biased region" description="Basic and acidic residues" evidence="1">
    <location>
        <begin position="310"/>
        <end position="321"/>
    </location>
</feature>
<protein>
    <submittedName>
        <fullName evidence="3">Type VII secretion-associated protein</fullName>
    </submittedName>
</protein>
<dbReference type="InterPro" id="IPR023840">
    <property type="entry name" value="T7SS_Rv3446c"/>
</dbReference>
<evidence type="ECO:0000256" key="2">
    <source>
        <dbReference type="SAM" id="Phobius"/>
    </source>
</evidence>
<feature type="region of interest" description="Disordered" evidence="1">
    <location>
        <begin position="129"/>
        <end position="155"/>
    </location>
</feature>
<dbReference type="NCBIfam" id="TIGR03931">
    <property type="entry name" value="T7SS_Rv3446c"/>
    <property type="match status" value="1"/>
</dbReference>
<evidence type="ECO:0000313" key="3">
    <source>
        <dbReference type="EMBL" id="TVU57237.1"/>
    </source>
</evidence>
<feature type="region of interest" description="Disordered" evidence="1">
    <location>
        <begin position="200"/>
        <end position="244"/>
    </location>
</feature>
<proteinExistence type="predicted"/>